<sequence>MIVVFAAMPEEAAPFVEVLADAREVPTPFAATRAWTGQLEGQDAVVATTDIGLAAAASVAAWALTTWTPRLAISAGTCGGLAAATRVAEVAVADSATYGTADATEFGYERGQVPRQPVRFPVSERALEAARALAAAPERAETGTRWHVGRILSGDTFVTARNVADMREAFPDAVGTDMETCAIAQVAHSLGVEFASVRGISDLCGPEAGADFHVGVDVAAAASRDAVVALLGALD</sequence>
<evidence type="ECO:0000259" key="6">
    <source>
        <dbReference type="Pfam" id="PF01048"/>
    </source>
</evidence>
<dbReference type="GO" id="GO:0008930">
    <property type="term" value="F:methylthioadenosine nucleosidase activity"/>
    <property type="evidence" value="ECO:0007669"/>
    <property type="project" value="UniProtKB-EC"/>
</dbReference>
<name>A0ABW5UWB2_9MICO</name>
<dbReference type="EC" id="3.2.2.9" evidence="2"/>
<dbReference type="InterPro" id="IPR035994">
    <property type="entry name" value="Nucleoside_phosphorylase_sf"/>
</dbReference>
<keyword evidence="8" id="KW-1185">Reference proteome</keyword>
<dbReference type="Pfam" id="PF01048">
    <property type="entry name" value="PNP_UDP_1"/>
    <property type="match status" value="1"/>
</dbReference>
<protein>
    <recommendedName>
        <fullName evidence="2">adenosylhomocysteine nucleosidase</fullName>
        <ecNumber evidence="2">3.2.2.9</ecNumber>
    </recommendedName>
</protein>
<dbReference type="CDD" id="cd09008">
    <property type="entry name" value="MTAN"/>
    <property type="match status" value="1"/>
</dbReference>
<dbReference type="Proteomes" id="UP001597492">
    <property type="component" value="Unassembled WGS sequence"/>
</dbReference>
<evidence type="ECO:0000256" key="2">
    <source>
        <dbReference type="ARBA" id="ARBA00011974"/>
    </source>
</evidence>
<dbReference type="PANTHER" id="PTHR46832">
    <property type="entry name" value="5'-METHYLTHIOADENOSINE/S-ADENOSYLHOMOCYSTEINE NUCLEOSIDASE"/>
    <property type="match status" value="1"/>
</dbReference>
<evidence type="ECO:0000256" key="1">
    <source>
        <dbReference type="ARBA" id="ARBA00004945"/>
    </source>
</evidence>
<dbReference type="NCBIfam" id="TIGR01704">
    <property type="entry name" value="MTA_SAH-Nsdase"/>
    <property type="match status" value="1"/>
</dbReference>
<keyword evidence="5" id="KW-0486">Methionine biosynthesis</keyword>
<dbReference type="InterPro" id="IPR010049">
    <property type="entry name" value="MTA_SAH_Nsdase"/>
</dbReference>
<keyword evidence="4 7" id="KW-0378">Hydrolase</keyword>
<dbReference type="GO" id="GO:0008782">
    <property type="term" value="F:adenosylhomocysteine nucleosidase activity"/>
    <property type="evidence" value="ECO:0007669"/>
    <property type="project" value="UniProtKB-EC"/>
</dbReference>
<evidence type="ECO:0000256" key="3">
    <source>
        <dbReference type="ARBA" id="ARBA00022605"/>
    </source>
</evidence>
<dbReference type="InterPro" id="IPR000845">
    <property type="entry name" value="Nucleoside_phosphorylase_d"/>
</dbReference>
<dbReference type="SUPFAM" id="SSF53167">
    <property type="entry name" value="Purine and uridine phosphorylases"/>
    <property type="match status" value="1"/>
</dbReference>
<evidence type="ECO:0000256" key="5">
    <source>
        <dbReference type="ARBA" id="ARBA00023167"/>
    </source>
</evidence>
<comment type="caution">
    <text evidence="7">The sequence shown here is derived from an EMBL/GenBank/DDBJ whole genome shotgun (WGS) entry which is preliminary data.</text>
</comment>
<evidence type="ECO:0000313" key="7">
    <source>
        <dbReference type="EMBL" id="MFD2757709.1"/>
    </source>
</evidence>
<gene>
    <name evidence="7" type="primary">mtnN</name>
    <name evidence="7" type="ORF">ACFSW7_04865</name>
</gene>
<dbReference type="Gene3D" id="3.40.50.1580">
    <property type="entry name" value="Nucleoside phosphorylase domain"/>
    <property type="match status" value="1"/>
</dbReference>
<evidence type="ECO:0000256" key="4">
    <source>
        <dbReference type="ARBA" id="ARBA00022801"/>
    </source>
</evidence>
<comment type="pathway">
    <text evidence="1">Amino-acid biosynthesis; L-methionine biosynthesis via salvage pathway; S-methyl-5-thio-alpha-D-ribose 1-phosphate from S-methyl-5'-thioadenosine (hydrolase route): step 1/2.</text>
</comment>
<reference evidence="8" key="1">
    <citation type="journal article" date="2019" name="Int. J. Syst. Evol. Microbiol.">
        <title>The Global Catalogue of Microorganisms (GCM) 10K type strain sequencing project: providing services to taxonomists for standard genome sequencing and annotation.</title>
        <authorList>
            <consortium name="The Broad Institute Genomics Platform"/>
            <consortium name="The Broad Institute Genome Sequencing Center for Infectious Disease"/>
            <person name="Wu L."/>
            <person name="Ma J."/>
        </authorList>
    </citation>
    <scope>NUCLEOTIDE SEQUENCE [LARGE SCALE GENOMIC DNA]</scope>
    <source>
        <strain evidence="8">TISTR 1514</strain>
    </source>
</reference>
<feature type="domain" description="Nucleoside phosphorylase" evidence="6">
    <location>
        <begin position="2"/>
        <end position="230"/>
    </location>
</feature>
<keyword evidence="7" id="KW-0326">Glycosidase</keyword>
<accession>A0ABW5UWB2</accession>
<dbReference type="PANTHER" id="PTHR46832:SF1">
    <property type="entry name" value="5'-METHYLTHIOADENOSINE_S-ADENOSYLHOMOCYSTEINE NUCLEOSIDASE"/>
    <property type="match status" value="1"/>
</dbReference>
<keyword evidence="3" id="KW-0028">Amino-acid biosynthesis</keyword>
<dbReference type="RefSeq" id="WP_019618299.1">
    <property type="nucleotide sequence ID" value="NZ_JBHUNE010000003.1"/>
</dbReference>
<proteinExistence type="predicted"/>
<dbReference type="EMBL" id="JBHUNE010000003">
    <property type="protein sequence ID" value="MFD2757709.1"/>
    <property type="molecule type" value="Genomic_DNA"/>
</dbReference>
<evidence type="ECO:0000313" key="8">
    <source>
        <dbReference type="Proteomes" id="UP001597492"/>
    </source>
</evidence>
<organism evidence="7 8">
    <name type="scientific">Gulosibacter faecalis</name>
    <dbReference type="NCBI Taxonomy" id="272240"/>
    <lineage>
        <taxon>Bacteria</taxon>
        <taxon>Bacillati</taxon>
        <taxon>Actinomycetota</taxon>
        <taxon>Actinomycetes</taxon>
        <taxon>Micrococcales</taxon>
        <taxon>Microbacteriaceae</taxon>
        <taxon>Gulosibacter</taxon>
    </lineage>
</organism>